<comment type="cofactor">
    <cofactor evidence="2">
        <name>Zn(2+)</name>
        <dbReference type="ChEBI" id="CHEBI:29105"/>
    </cofactor>
</comment>
<dbReference type="EC" id="5.3.1.8" evidence="4"/>
<dbReference type="InterPro" id="IPR016305">
    <property type="entry name" value="Mannose-6-P_Isomerase"/>
</dbReference>
<comment type="similarity">
    <text evidence="3">Belongs to the mannose-6-phosphate isomerase type 1 family.</text>
</comment>
<dbReference type="GO" id="GO:0004476">
    <property type="term" value="F:mannose-6-phosphate isomerase activity"/>
    <property type="evidence" value="ECO:0007669"/>
    <property type="project" value="UniProtKB-EC"/>
</dbReference>
<name>A0ABW4LEJ2_9MICO</name>
<dbReference type="Gene3D" id="1.10.441.10">
    <property type="entry name" value="Phosphomannose Isomerase, domain 2"/>
    <property type="match status" value="1"/>
</dbReference>
<dbReference type="PIRSF" id="PIRSF001480">
    <property type="entry name" value="Mannose-6-phosphate_isomerase"/>
    <property type="match status" value="1"/>
</dbReference>
<evidence type="ECO:0000256" key="4">
    <source>
        <dbReference type="ARBA" id="ARBA00011956"/>
    </source>
</evidence>
<comment type="caution">
    <text evidence="10">The sequence shown here is derived from an EMBL/GenBank/DDBJ whole genome shotgun (WGS) entry which is preliminary data.</text>
</comment>
<dbReference type="PRINTS" id="PR00714">
    <property type="entry name" value="MAN6PISMRASE"/>
</dbReference>
<dbReference type="PANTHER" id="PTHR10309">
    <property type="entry name" value="MANNOSE-6-PHOSPHATE ISOMERASE"/>
    <property type="match status" value="1"/>
</dbReference>
<dbReference type="InterPro" id="IPR001250">
    <property type="entry name" value="Man6P_Isoase-1"/>
</dbReference>
<dbReference type="Proteomes" id="UP001597347">
    <property type="component" value="Unassembled WGS sequence"/>
</dbReference>
<evidence type="ECO:0000256" key="6">
    <source>
        <dbReference type="ARBA" id="ARBA00022833"/>
    </source>
</evidence>
<organism evidence="10 11">
    <name type="scientific">Amnibacterium endophyticum</name>
    <dbReference type="NCBI Taxonomy" id="2109337"/>
    <lineage>
        <taxon>Bacteria</taxon>
        <taxon>Bacillati</taxon>
        <taxon>Actinomycetota</taxon>
        <taxon>Actinomycetes</taxon>
        <taxon>Micrococcales</taxon>
        <taxon>Microbacteriaceae</taxon>
        <taxon>Amnibacterium</taxon>
    </lineage>
</organism>
<sequence>MFVGIEGAMKDYAWGSRKAIADLTGREPSGGPEAELWFGAHPAGPSTATGATPGSAGRRLDDLIAEDPAAALGPRYERLPFLLKLLAADEPLSLQVHPDAEQAKTGFAREERSGVPIEAAERNYRDDSPKPELILALSPTFEALAGFRHLSETRMLLAELGAVAEGDDRGVIRGLAERLEAGDPAATGSTGSSWHVVEDGMPGEGTTVPAHSGSGNALQDFVEHALRGGEDVDREVAAVVRAAARMSATSSFAREWETIGVLADTSPGDPGILVALLLNRVSLQQGQALALGAGVPHAYLEGFGVELMAASDNVLRGGLTSKHVDVDELLAIMRFEALPVPAIRPEEPTDGAVVYRPAEGDFELARIAIGDEAAVHGYRLSGPAAVTMPLNGPAIVLVLSGTARVAGTEGAVDLARGEAAFVSPDEGPLTFTGSAIAVVATTP</sequence>
<accession>A0ABW4LEJ2</accession>
<evidence type="ECO:0000256" key="7">
    <source>
        <dbReference type="ARBA" id="ARBA00023235"/>
    </source>
</evidence>
<dbReference type="NCBIfam" id="TIGR00218">
    <property type="entry name" value="manA"/>
    <property type="match status" value="1"/>
</dbReference>
<keyword evidence="5" id="KW-0479">Metal-binding</keyword>
<evidence type="ECO:0000313" key="10">
    <source>
        <dbReference type="EMBL" id="MFD1720822.1"/>
    </source>
</evidence>
<evidence type="ECO:0000259" key="9">
    <source>
        <dbReference type="Pfam" id="PF20511"/>
    </source>
</evidence>
<keyword evidence="11" id="KW-1185">Reference proteome</keyword>
<dbReference type="CDD" id="cd07011">
    <property type="entry name" value="cupin_PMI_type_I_N"/>
    <property type="match status" value="1"/>
</dbReference>
<reference evidence="11" key="1">
    <citation type="journal article" date="2019" name="Int. J. Syst. Evol. Microbiol.">
        <title>The Global Catalogue of Microorganisms (GCM) 10K type strain sequencing project: providing services to taxonomists for standard genome sequencing and annotation.</title>
        <authorList>
            <consortium name="The Broad Institute Genomics Platform"/>
            <consortium name="The Broad Institute Genome Sequencing Center for Infectious Disease"/>
            <person name="Wu L."/>
            <person name="Ma J."/>
        </authorList>
    </citation>
    <scope>NUCLEOTIDE SEQUENCE [LARGE SCALE GENOMIC DNA]</scope>
    <source>
        <strain evidence="11">CGMCC 1.12471</strain>
    </source>
</reference>
<dbReference type="RefSeq" id="WP_377932508.1">
    <property type="nucleotide sequence ID" value="NZ_JBHUEA010000005.1"/>
</dbReference>
<feature type="domain" description="Phosphomannose isomerase type I catalytic" evidence="9">
    <location>
        <begin position="6"/>
        <end position="149"/>
    </location>
</feature>
<dbReference type="Pfam" id="PF20511">
    <property type="entry name" value="PMI_typeI_cat"/>
    <property type="match status" value="1"/>
</dbReference>
<feature type="region of interest" description="Disordered" evidence="8">
    <location>
        <begin position="39"/>
        <end position="58"/>
    </location>
</feature>
<proteinExistence type="inferred from homology"/>
<evidence type="ECO:0000256" key="8">
    <source>
        <dbReference type="SAM" id="MobiDB-lite"/>
    </source>
</evidence>
<evidence type="ECO:0000256" key="1">
    <source>
        <dbReference type="ARBA" id="ARBA00000757"/>
    </source>
</evidence>
<dbReference type="InterPro" id="IPR011051">
    <property type="entry name" value="RmlC_Cupin_sf"/>
</dbReference>
<evidence type="ECO:0000256" key="2">
    <source>
        <dbReference type="ARBA" id="ARBA00001947"/>
    </source>
</evidence>
<evidence type="ECO:0000313" key="11">
    <source>
        <dbReference type="Proteomes" id="UP001597347"/>
    </source>
</evidence>
<dbReference type="SUPFAM" id="SSF51182">
    <property type="entry name" value="RmlC-like cupins"/>
    <property type="match status" value="1"/>
</dbReference>
<dbReference type="EMBL" id="JBHUEA010000005">
    <property type="protein sequence ID" value="MFD1720822.1"/>
    <property type="molecule type" value="Genomic_DNA"/>
</dbReference>
<protein>
    <recommendedName>
        <fullName evidence="4">mannose-6-phosphate isomerase</fullName>
        <ecNumber evidence="4">5.3.1.8</ecNumber>
    </recommendedName>
</protein>
<evidence type="ECO:0000256" key="3">
    <source>
        <dbReference type="ARBA" id="ARBA00010772"/>
    </source>
</evidence>
<dbReference type="Gene3D" id="2.60.120.10">
    <property type="entry name" value="Jelly Rolls"/>
    <property type="match status" value="2"/>
</dbReference>
<dbReference type="InterPro" id="IPR046457">
    <property type="entry name" value="PMI_typeI_cat"/>
</dbReference>
<comment type="catalytic activity">
    <reaction evidence="1">
        <text>D-mannose 6-phosphate = D-fructose 6-phosphate</text>
        <dbReference type="Rhea" id="RHEA:12356"/>
        <dbReference type="ChEBI" id="CHEBI:58735"/>
        <dbReference type="ChEBI" id="CHEBI:61527"/>
        <dbReference type="EC" id="5.3.1.8"/>
    </reaction>
</comment>
<evidence type="ECO:0000256" key="5">
    <source>
        <dbReference type="ARBA" id="ARBA00022723"/>
    </source>
</evidence>
<gene>
    <name evidence="10" type="primary">manA</name>
    <name evidence="10" type="ORF">ACFSBI_04610</name>
</gene>
<keyword evidence="7 10" id="KW-0413">Isomerase</keyword>
<dbReference type="InterPro" id="IPR014710">
    <property type="entry name" value="RmlC-like_jellyroll"/>
</dbReference>
<keyword evidence="6" id="KW-0862">Zinc</keyword>
<dbReference type="PANTHER" id="PTHR10309:SF0">
    <property type="entry name" value="MANNOSE-6-PHOSPHATE ISOMERASE"/>
    <property type="match status" value="1"/>
</dbReference>